<dbReference type="PANTHER" id="PTHR31410:SF1">
    <property type="entry name" value="POST-GPI ATTACHMENT TO PROTEINS FACTOR 4"/>
    <property type="match status" value="1"/>
</dbReference>
<evidence type="ECO:0000313" key="2">
    <source>
        <dbReference type="EMBL" id="KAK4321533.1"/>
    </source>
</evidence>
<gene>
    <name evidence="2" type="ORF">Pmani_007655</name>
</gene>
<feature type="transmembrane region" description="Helical" evidence="1">
    <location>
        <begin position="254"/>
        <end position="274"/>
    </location>
</feature>
<evidence type="ECO:0000256" key="1">
    <source>
        <dbReference type="SAM" id="Phobius"/>
    </source>
</evidence>
<dbReference type="GO" id="GO:0006506">
    <property type="term" value="P:GPI anchor biosynthetic process"/>
    <property type="evidence" value="ECO:0007669"/>
    <property type="project" value="InterPro"/>
</dbReference>
<keyword evidence="1" id="KW-0472">Membrane</keyword>
<dbReference type="AlphaFoldDB" id="A0AAE1Q7X4"/>
<evidence type="ECO:0000313" key="3">
    <source>
        <dbReference type="Proteomes" id="UP001292094"/>
    </source>
</evidence>
<proteinExistence type="predicted"/>
<comment type="caution">
    <text evidence="2">The sequence shown here is derived from an EMBL/GenBank/DDBJ whole genome shotgun (WGS) entry which is preliminary data.</text>
</comment>
<accession>A0AAE1Q7X4</accession>
<dbReference type="GO" id="GO:0016757">
    <property type="term" value="F:glycosyltransferase activity"/>
    <property type="evidence" value="ECO:0007669"/>
    <property type="project" value="InterPro"/>
</dbReference>
<feature type="transmembrane region" description="Helical" evidence="1">
    <location>
        <begin position="286"/>
        <end position="304"/>
    </location>
</feature>
<protein>
    <submittedName>
        <fullName evidence="2">Uncharacterized protein</fullName>
    </submittedName>
</protein>
<dbReference type="Proteomes" id="UP001292094">
    <property type="component" value="Unassembled WGS sequence"/>
</dbReference>
<organism evidence="2 3">
    <name type="scientific">Petrolisthes manimaculis</name>
    <dbReference type="NCBI Taxonomy" id="1843537"/>
    <lineage>
        <taxon>Eukaryota</taxon>
        <taxon>Metazoa</taxon>
        <taxon>Ecdysozoa</taxon>
        <taxon>Arthropoda</taxon>
        <taxon>Crustacea</taxon>
        <taxon>Multicrustacea</taxon>
        <taxon>Malacostraca</taxon>
        <taxon>Eumalacostraca</taxon>
        <taxon>Eucarida</taxon>
        <taxon>Decapoda</taxon>
        <taxon>Pleocyemata</taxon>
        <taxon>Anomura</taxon>
        <taxon>Galatheoidea</taxon>
        <taxon>Porcellanidae</taxon>
        <taxon>Petrolisthes</taxon>
    </lineage>
</organism>
<feature type="transmembrane region" description="Helical" evidence="1">
    <location>
        <begin position="6"/>
        <end position="24"/>
    </location>
</feature>
<reference evidence="2" key="1">
    <citation type="submission" date="2023-11" db="EMBL/GenBank/DDBJ databases">
        <title>Genome assemblies of two species of porcelain crab, Petrolisthes cinctipes and Petrolisthes manimaculis (Anomura: Porcellanidae).</title>
        <authorList>
            <person name="Angst P."/>
        </authorList>
    </citation>
    <scope>NUCLEOTIDE SEQUENCE</scope>
    <source>
        <strain evidence="2">PB745_02</strain>
        <tissue evidence="2">Gill</tissue>
    </source>
</reference>
<dbReference type="PANTHER" id="PTHR31410">
    <property type="entry name" value="TRANSMEMBRANE PROTEIN 246"/>
    <property type="match status" value="1"/>
</dbReference>
<keyword evidence="1" id="KW-0812">Transmembrane</keyword>
<dbReference type="InterPro" id="IPR029675">
    <property type="entry name" value="PGAP4"/>
</dbReference>
<name>A0AAE1Q7X4_9EUCA</name>
<sequence>MTPHHLILAFLYFFVVLVVLPIFCGDKIYSLHYQDDPRRDAEIDAVKRVYRKSGVKEYLLHIQGKESLAFHESKLSAPWVDNLIIVMAQNSTHHKEQQDDLVLSQVVAEIDRSMRKEGVYHSALIICNTTPVSNTSELNNLAQLYPIISTDTTKTTKSKKAVLNAEELMKRNFIECISKGVKRFHTKAKHVTVIKGDLVVPYPGFVNVVNQVINKRLSSNFVRGELMPSETSWLFLHLHEPVPFRHYDLSWSSFVEVLLLTVSGAVIFCVIFRWLEGPNQTSVTQVTYACYGALYFLTFTLVIGRPYVSELRRVGIDFYRLYDPYEPVQFSAVSFPTSSLSKLLFEMRRLRCSQYVPFHRVLDQMVSTLQLPGYVISPPLVRYVTRT</sequence>
<dbReference type="GO" id="GO:0000139">
    <property type="term" value="C:Golgi membrane"/>
    <property type="evidence" value="ECO:0007669"/>
    <property type="project" value="InterPro"/>
</dbReference>
<keyword evidence="1" id="KW-1133">Transmembrane helix</keyword>
<keyword evidence="3" id="KW-1185">Reference proteome</keyword>
<dbReference type="EMBL" id="JAWZYT010000578">
    <property type="protein sequence ID" value="KAK4321533.1"/>
    <property type="molecule type" value="Genomic_DNA"/>
</dbReference>